<organism evidence="1 2">
    <name type="scientific">Mya arenaria</name>
    <name type="common">Soft-shell clam</name>
    <dbReference type="NCBI Taxonomy" id="6604"/>
    <lineage>
        <taxon>Eukaryota</taxon>
        <taxon>Metazoa</taxon>
        <taxon>Spiralia</taxon>
        <taxon>Lophotrochozoa</taxon>
        <taxon>Mollusca</taxon>
        <taxon>Bivalvia</taxon>
        <taxon>Autobranchia</taxon>
        <taxon>Heteroconchia</taxon>
        <taxon>Euheterodonta</taxon>
        <taxon>Imparidentia</taxon>
        <taxon>Neoheterodontei</taxon>
        <taxon>Myida</taxon>
        <taxon>Myoidea</taxon>
        <taxon>Myidae</taxon>
        <taxon>Mya</taxon>
    </lineage>
</organism>
<keyword evidence="2" id="KW-1185">Reference proteome</keyword>
<gene>
    <name evidence="1" type="ORF">MAR_010169</name>
</gene>
<evidence type="ECO:0000313" key="1">
    <source>
        <dbReference type="EMBL" id="WAR03611.1"/>
    </source>
</evidence>
<protein>
    <submittedName>
        <fullName evidence="1">Uncharacterized protein</fullName>
    </submittedName>
</protein>
<evidence type="ECO:0000313" key="2">
    <source>
        <dbReference type="Proteomes" id="UP001164746"/>
    </source>
</evidence>
<dbReference type="Proteomes" id="UP001164746">
    <property type="component" value="Chromosome 4"/>
</dbReference>
<name>A0ABY7E8X9_MYAAR</name>
<dbReference type="EMBL" id="CP111015">
    <property type="protein sequence ID" value="WAR03611.1"/>
    <property type="molecule type" value="Genomic_DNA"/>
</dbReference>
<reference evidence="1" key="1">
    <citation type="submission" date="2022-11" db="EMBL/GenBank/DDBJ databases">
        <title>Centuries of genome instability and evolution in soft-shell clam transmissible cancer (bioRxiv).</title>
        <authorList>
            <person name="Hart S.F.M."/>
            <person name="Yonemitsu M.A."/>
            <person name="Giersch R.M."/>
            <person name="Beal B.F."/>
            <person name="Arriagada G."/>
            <person name="Davis B.W."/>
            <person name="Ostrander E.A."/>
            <person name="Goff S.P."/>
            <person name="Metzger M.J."/>
        </authorList>
    </citation>
    <scope>NUCLEOTIDE SEQUENCE</scope>
    <source>
        <strain evidence="1">MELC-2E11</strain>
        <tissue evidence="1">Siphon/mantle</tissue>
    </source>
</reference>
<accession>A0ABY7E8X9</accession>
<proteinExistence type="predicted"/>
<sequence>MVYTLQNAEPQYQRLTICYNLRESLKIYIHLRHSFNIDIIGLCETFLTSSVHDNEFLRALRSHRQKGRGRYDLESDTLESVWVQIALPRRSKDSEEYALGDFNINFFPDK</sequence>